<dbReference type="GeneID" id="103323690"/>
<evidence type="ECO:0000259" key="5">
    <source>
        <dbReference type="SMART" id="SM00645"/>
    </source>
</evidence>
<dbReference type="PANTHER" id="PTHR12411">
    <property type="entry name" value="CYSTEINE PROTEASE FAMILY C1-RELATED"/>
    <property type="match status" value="1"/>
</dbReference>
<keyword evidence="3" id="KW-0378">Hydrolase</keyword>
<dbReference type="Proteomes" id="UP000694861">
    <property type="component" value="Linkage group LG2"/>
</dbReference>
<name>A0ABM1LID8_PRUMU</name>
<evidence type="ECO:0000313" key="6">
    <source>
        <dbReference type="Proteomes" id="UP000694861"/>
    </source>
</evidence>
<evidence type="ECO:0000256" key="3">
    <source>
        <dbReference type="ARBA" id="ARBA00022801"/>
    </source>
</evidence>
<accession>A0ABM1LID8</accession>
<keyword evidence="2" id="KW-0645">Protease</keyword>
<dbReference type="Gene3D" id="3.90.70.10">
    <property type="entry name" value="Cysteine proteinases"/>
    <property type="match status" value="1"/>
</dbReference>
<evidence type="ECO:0000256" key="4">
    <source>
        <dbReference type="ARBA" id="ARBA00022807"/>
    </source>
</evidence>
<evidence type="ECO:0000256" key="1">
    <source>
        <dbReference type="ARBA" id="ARBA00008455"/>
    </source>
</evidence>
<keyword evidence="4" id="KW-0788">Thiol protease</keyword>
<dbReference type="RefSeq" id="XP_016647165.1">
    <property type="nucleotide sequence ID" value="XM_016791679.1"/>
</dbReference>
<dbReference type="SUPFAM" id="SSF54001">
    <property type="entry name" value="Cysteine proteinases"/>
    <property type="match status" value="1"/>
</dbReference>
<feature type="domain" description="Peptidase C1A papain C-terminal" evidence="5">
    <location>
        <begin position="23"/>
        <end position="147"/>
    </location>
</feature>
<dbReference type="InterPro" id="IPR013128">
    <property type="entry name" value="Peptidase_C1A"/>
</dbReference>
<reference evidence="7" key="2">
    <citation type="submission" date="2025-08" db="UniProtKB">
        <authorList>
            <consortium name="RefSeq"/>
        </authorList>
    </citation>
    <scope>IDENTIFICATION</scope>
</reference>
<dbReference type="SMART" id="SM00645">
    <property type="entry name" value="Pept_C1"/>
    <property type="match status" value="1"/>
</dbReference>
<sequence length="147" mass="15988">MELGALSCQATSWSLQDASTYGKYEQFGFSPFIVGDSLTTGKLFSLSKQELVDCDMYTKGVDQGCEGGLMDDAFKFINQDHGLSTETNYPYTGVDGTCNTSKEAIHEAKITGFEDVPANSEEALLKAVANCLYSILVNGPKMVYFSK</sequence>
<keyword evidence="6" id="KW-1185">Reference proteome</keyword>
<gene>
    <name evidence="7" type="primary">LOC103323690</name>
</gene>
<comment type="similarity">
    <text evidence="1">Belongs to the peptidase C1 family.</text>
</comment>
<protein>
    <submittedName>
        <fullName evidence="7">Senescence-specific cysteine protease SAG39-like</fullName>
    </submittedName>
</protein>
<reference evidence="6" key="1">
    <citation type="journal article" date="2012" name="Nat. Commun.">
        <title>The genome of Prunus mume.</title>
        <authorList>
            <person name="Zhang Q."/>
            <person name="Chen W."/>
            <person name="Sun L."/>
            <person name="Zhao F."/>
            <person name="Huang B."/>
            <person name="Yang W."/>
            <person name="Tao Y."/>
            <person name="Wang J."/>
            <person name="Yuan Z."/>
            <person name="Fan G."/>
            <person name="Xing Z."/>
            <person name="Han C."/>
            <person name="Pan H."/>
            <person name="Zhong X."/>
            <person name="Shi W."/>
            <person name="Liang X."/>
            <person name="Du D."/>
            <person name="Sun F."/>
            <person name="Xu Z."/>
            <person name="Hao R."/>
            <person name="Lv T."/>
            <person name="Lv Y."/>
            <person name="Zheng Z."/>
            <person name="Sun M."/>
            <person name="Luo L."/>
            <person name="Cai M."/>
            <person name="Gao Y."/>
            <person name="Wang J."/>
            <person name="Yin Y."/>
            <person name="Xu X."/>
            <person name="Cheng T."/>
            <person name="Wang J."/>
        </authorList>
    </citation>
    <scope>NUCLEOTIDE SEQUENCE [LARGE SCALE GENOMIC DNA]</scope>
</reference>
<evidence type="ECO:0000313" key="7">
    <source>
        <dbReference type="RefSeq" id="XP_016647165.1"/>
    </source>
</evidence>
<evidence type="ECO:0000256" key="2">
    <source>
        <dbReference type="ARBA" id="ARBA00022670"/>
    </source>
</evidence>
<dbReference type="Pfam" id="PF00112">
    <property type="entry name" value="Peptidase_C1"/>
    <property type="match status" value="1"/>
</dbReference>
<proteinExistence type="inferred from homology"/>
<dbReference type="InterPro" id="IPR000668">
    <property type="entry name" value="Peptidase_C1A_C"/>
</dbReference>
<dbReference type="InterPro" id="IPR038765">
    <property type="entry name" value="Papain-like_cys_pep_sf"/>
</dbReference>
<organism evidence="6 7">
    <name type="scientific">Prunus mume</name>
    <name type="common">Japanese apricot</name>
    <name type="synonym">Armeniaca mume</name>
    <dbReference type="NCBI Taxonomy" id="102107"/>
    <lineage>
        <taxon>Eukaryota</taxon>
        <taxon>Viridiplantae</taxon>
        <taxon>Streptophyta</taxon>
        <taxon>Embryophyta</taxon>
        <taxon>Tracheophyta</taxon>
        <taxon>Spermatophyta</taxon>
        <taxon>Magnoliopsida</taxon>
        <taxon>eudicotyledons</taxon>
        <taxon>Gunneridae</taxon>
        <taxon>Pentapetalae</taxon>
        <taxon>rosids</taxon>
        <taxon>fabids</taxon>
        <taxon>Rosales</taxon>
        <taxon>Rosaceae</taxon>
        <taxon>Amygdaloideae</taxon>
        <taxon>Amygdaleae</taxon>
        <taxon>Prunus</taxon>
    </lineage>
</organism>